<evidence type="ECO:0000256" key="1">
    <source>
        <dbReference type="ARBA" id="ARBA00009227"/>
    </source>
</evidence>
<dbReference type="EMBL" id="WIXK01000001">
    <property type="protein sequence ID" value="MQY41244.1"/>
    <property type="molecule type" value="Genomic_DNA"/>
</dbReference>
<dbReference type="PANTHER" id="PTHR11358">
    <property type="entry name" value="ARGINASE/AGMATINASE"/>
    <property type="match status" value="1"/>
</dbReference>
<protein>
    <submittedName>
        <fullName evidence="4">Agmatinase</fullName>
        <ecNumber evidence="4">3.5.3.11</ecNumber>
    </submittedName>
</protein>
<dbReference type="PANTHER" id="PTHR11358:SF26">
    <property type="entry name" value="GUANIDINO ACID HYDROLASE, MITOCHONDRIAL"/>
    <property type="match status" value="1"/>
</dbReference>
<accession>A0A844AS89</accession>
<comment type="caution">
    <text evidence="4">The sequence shown here is derived from an EMBL/GenBank/DDBJ whole genome shotgun (WGS) entry which is preliminary data.</text>
</comment>
<dbReference type="InterPro" id="IPR023696">
    <property type="entry name" value="Ureohydrolase_dom_sf"/>
</dbReference>
<keyword evidence="2" id="KW-0479">Metal-binding</keyword>
<dbReference type="PIRSF" id="PIRSF036979">
    <property type="entry name" value="Arginase"/>
    <property type="match status" value="1"/>
</dbReference>
<dbReference type="Proteomes" id="UP000436694">
    <property type="component" value="Unassembled WGS sequence"/>
</dbReference>
<dbReference type="Gene3D" id="3.40.800.10">
    <property type="entry name" value="Ureohydrolase domain"/>
    <property type="match status" value="1"/>
</dbReference>
<dbReference type="AlphaFoldDB" id="A0A844AS89"/>
<dbReference type="GO" id="GO:0008783">
    <property type="term" value="F:agmatinase activity"/>
    <property type="evidence" value="ECO:0007669"/>
    <property type="project" value="UniProtKB-EC"/>
</dbReference>
<evidence type="ECO:0000256" key="2">
    <source>
        <dbReference type="ARBA" id="ARBA00022723"/>
    </source>
</evidence>
<comment type="similarity">
    <text evidence="1">Belongs to the arginase family. Agmatinase subfamily.</text>
</comment>
<dbReference type="GO" id="GO:0033389">
    <property type="term" value="P:putrescine biosynthetic process from arginine, via agmatine"/>
    <property type="evidence" value="ECO:0007669"/>
    <property type="project" value="TreeGrafter"/>
</dbReference>
<organism evidence="4 5">
    <name type="scientific">Tritonibacter aquimaris</name>
    <dbReference type="NCBI Taxonomy" id="2663379"/>
    <lineage>
        <taxon>Bacteria</taxon>
        <taxon>Pseudomonadati</taxon>
        <taxon>Pseudomonadota</taxon>
        <taxon>Alphaproteobacteria</taxon>
        <taxon>Rhodobacterales</taxon>
        <taxon>Paracoccaceae</taxon>
        <taxon>Tritonibacter</taxon>
    </lineage>
</organism>
<dbReference type="CDD" id="cd11592">
    <property type="entry name" value="Agmatinase_PAH"/>
    <property type="match status" value="1"/>
</dbReference>
<evidence type="ECO:0000313" key="4">
    <source>
        <dbReference type="EMBL" id="MQY41244.1"/>
    </source>
</evidence>
<gene>
    <name evidence="4" type="primary">speB</name>
    <name evidence="4" type="ORF">GG681_01195</name>
</gene>
<dbReference type="PROSITE" id="PS51409">
    <property type="entry name" value="ARGINASE_2"/>
    <property type="match status" value="1"/>
</dbReference>
<dbReference type="SUPFAM" id="SSF52768">
    <property type="entry name" value="Arginase/deacetylase"/>
    <property type="match status" value="1"/>
</dbReference>
<dbReference type="GO" id="GO:0046872">
    <property type="term" value="F:metal ion binding"/>
    <property type="evidence" value="ECO:0007669"/>
    <property type="project" value="UniProtKB-KW"/>
</dbReference>
<reference evidence="4 5" key="1">
    <citation type="submission" date="2019-10" db="EMBL/GenBank/DDBJ databases">
        <title>Epibacterium sp. nov., isolated from seawater.</title>
        <authorList>
            <person name="Zhang X."/>
            <person name="Li N."/>
        </authorList>
    </citation>
    <scope>NUCLEOTIDE SEQUENCE [LARGE SCALE GENOMIC DNA]</scope>
    <source>
        <strain evidence="4 5">SM1969</strain>
    </source>
</reference>
<name>A0A844AS89_9RHOB</name>
<proteinExistence type="inferred from homology"/>
<evidence type="ECO:0000313" key="5">
    <source>
        <dbReference type="Proteomes" id="UP000436694"/>
    </source>
</evidence>
<keyword evidence="5" id="KW-1185">Reference proteome</keyword>
<evidence type="ECO:0000256" key="3">
    <source>
        <dbReference type="ARBA" id="ARBA00022801"/>
    </source>
</evidence>
<dbReference type="EC" id="3.5.3.11" evidence="4"/>
<keyword evidence="3 4" id="KW-0378">Hydrolase</keyword>
<dbReference type="InterPro" id="IPR006035">
    <property type="entry name" value="Ureohydrolase"/>
</dbReference>
<dbReference type="Pfam" id="PF00491">
    <property type="entry name" value="Arginase"/>
    <property type="match status" value="1"/>
</dbReference>
<dbReference type="InterPro" id="IPR005925">
    <property type="entry name" value="Agmatinase-rel"/>
</dbReference>
<dbReference type="NCBIfam" id="TIGR01230">
    <property type="entry name" value="agmatinase"/>
    <property type="match status" value="1"/>
</dbReference>
<dbReference type="PRINTS" id="PR00116">
    <property type="entry name" value="ARGINASE"/>
</dbReference>
<sequence length="317" mass="33826">MTQFNHPISGNDLAHFSGPNTYMRLPQATSLDGLDVAFLGVPLDVGSSWRSGARFGPKEIRSQSAMIRPYNLTTKAAPFDHLNVADIGDLAINTFSLKESLRIVEDSYDAILGGGVVPMAMGGDHSITLPILRAMARKYGPLAVVHIGAHADVGSDMFGETEAHGTVYRRANEEGLLLTGKTYQIGLRGTGDSPQEFAEAVAWGFQHFQASELWGRSLSGMGAEIRRDIGNRPTYISFDINALDPSFAQGASRPEIGGLTSMQALELLRSLTGVNVVGCDLVEVSPAYDPTGTTALTAANLLYEMLCILPGVAQAAK</sequence>
<dbReference type="RefSeq" id="WP_153544255.1">
    <property type="nucleotide sequence ID" value="NZ_WIXK01000001.1"/>
</dbReference>